<dbReference type="Proteomes" id="UP000179734">
    <property type="component" value="Unassembled WGS sequence"/>
</dbReference>
<keyword evidence="3 4" id="KW-0067">ATP-binding</keyword>
<feature type="domain" description="FtsK" evidence="5">
    <location>
        <begin position="69"/>
        <end position="274"/>
    </location>
</feature>
<evidence type="ECO:0000256" key="3">
    <source>
        <dbReference type="ARBA" id="ARBA00022840"/>
    </source>
</evidence>
<dbReference type="InterPro" id="IPR023837">
    <property type="entry name" value="EccCb-like_Actinobacteria"/>
</dbReference>
<dbReference type="Gene3D" id="3.40.50.300">
    <property type="entry name" value="P-loop containing nucleotide triphosphate hydrolases"/>
    <property type="match status" value="2"/>
</dbReference>
<evidence type="ECO:0000256" key="1">
    <source>
        <dbReference type="ARBA" id="ARBA00022737"/>
    </source>
</evidence>
<dbReference type="NCBIfam" id="TIGR03925">
    <property type="entry name" value="T7SS_EccC_b"/>
    <property type="match status" value="1"/>
</dbReference>
<dbReference type="EMBL" id="MLQM01000150">
    <property type="protein sequence ID" value="OHU98204.1"/>
    <property type="molecule type" value="Genomic_DNA"/>
</dbReference>
<dbReference type="PANTHER" id="PTHR22683">
    <property type="entry name" value="SPORULATION PROTEIN RELATED"/>
    <property type="match status" value="1"/>
</dbReference>
<accession>A0A1S1NGN7</accession>
<evidence type="ECO:0000313" key="6">
    <source>
        <dbReference type="EMBL" id="OHU98204.1"/>
    </source>
</evidence>
<dbReference type="SMART" id="SM00382">
    <property type="entry name" value="AAA"/>
    <property type="match status" value="1"/>
</dbReference>
<feature type="binding site" evidence="4">
    <location>
        <begin position="87"/>
        <end position="94"/>
    </location>
    <ligand>
        <name>ATP</name>
        <dbReference type="ChEBI" id="CHEBI:30616"/>
    </ligand>
</feature>
<dbReference type="InterPro" id="IPR027417">
    <property type="entry name" value="P-loop_NTPase"/>
</dbReference>
<reference evidence="6 7" key="1">
    <citation type="submission" date="2016-10" db="EMBL/GenBank/DDBJ databases">
        <title>Genome sequence of Mycobacterium talmonii.</title>
        <authorList>
            <person name="Greninger A.L."/>
            <person name="Elliott B."/>
            <person name="Vasireddy S."/>
            <person name="Vasireddy R."/>
        </authorList>
    </citation>
    <scope>NUCLEOTIDE SEQUENCE [LARGE SCALE GENOMIC DNA]</scope>
    <source>
        <strain evidence="7">NE-TNMC-100812</strain>
    </source>
</reference>
<evidence type="ECO:0000313" key="7">
    <source>
        <dbReference type="Proteomes" id="UP000179734"/>
    </source>
</evidence>
<dbReference type="GO" id="GO:0005524">
    <property type="term" value="F:ATP binding"/>
    <property type="evidence" value="ECO:0007669"/>
    <property type="project" value="UniProtKB-UniRule"/>
</dbReference>
<dbReference type="SUPFAM" id="SSF52540">
    <property type="entry name" value="P-loop containing nucleoside triphosphate hydrolases"/>
    <property type="match status" value="2"/>
</dbReference>
<dbReference type="PROSITE" id="PS50901">
    <property type="entry name" value="FTSK"/>
    <property type="match status" value="1"/>
</dbReference>
<name>A0A1S1NGN7_9MYCO</name>
<comment type="caution">
    <text evidence="6">The sequence shown here is derived from an EMBL/GenBank/DDBJ whole genome shotgun (WGS) entry which is preliminary data.</text>
</comment>
<dbReference type="AlphaFoldDB" id="A0A1S1NGN7"/>
<dbReference type="InterPro" id="IPR002543">
    <property type="entry name" value="FtsK_dom"/>
</dbReference>
<dbReference type="GO" id="GO:0003677">
    <property type="term" value="F:DNA binding"/>
    <property type="evidence" value="ECO:0007669"/>
    <property type="project" value="InterPro"/>
</dbReference>
<protein>
    <submittedName>
        <fullName evidence="6">Type VII secretion protein EccCb</fullName>
    </submittedName>
</protein>
<organism evidence="6 7">
    <name type="scientific">Mycobacterium talmoniae</name>
    <dbReference type="NCBI Taxonomy" id="1858794"/>
    <lineage>
        <taxon>Bacteria</taxon>
        <taxon>Bacillati</taxon>
        <taxon>Actinomycetota</taxon>
        <taxon>Actinomycetes</taxon>
        <taxon>Mycobacteriales</taxon>
        <taxon>Mycobacteriaceae</taxon>
        <taxon>Mycobacterium</taxon>
    </lineage>
</organism>
<proteinExistence type="predicted"/>
<keyword evidence="1" id="KW-0677">Repeat</keyword>
<dbReference type="InterPro" id="IPR003593">
    <property type="entry name" value="AAA+_ATPase"/>
</dbReference>
<keyword evidence="7" id="KW-1185">Reference proteome</keyword>
<dbReference type="PANTHER" id="PTHR22683:SF1">
    <property type="entry name" value="TYPE VII SECRETION SYSTEM PROTEIN ESSC"/>
    <property type="match status" value="1"/>
</dbReference>
<dbReference type="InterPro" id="IPR050206">
    <property type="entry name" value="FtsK/SpoIIIE/SftA"/>
</dbReference>
<gene>
    <name evidence="6" type="ORF">BKN37_21095</name>
</gene>
<evidence type="ECO:0000256" key="2">
    <source>
        <dbReference type="ARBA" id="ARBA00022741"/>
    </source>
</evidence>
<sequence>MTTTHTPQLTLRDAALRVMATGYNGPPAYIPWRPPLQNPTAVNNLIAATTRHHLEIPMGIIDLPYHHKQLPWMVNLTGTTASAAIGGAKQHGKTTFCETLIVSTAATHAPTDAQFFCLDFSASRLVQLEALPHVAGVATRTDVPRIRRTVAELKAIRDRRQTLFTTHRIPGWNTYRQLRTTNPDHPAAQDPYGDIVFIIDGWDVFSTDTWLPDQLKPDHDKFFLPTVEDLLNTGPDHGIHTVITCTRWQSLRGKFRDNLPLKIDLHQADENDAGTDIRIARTVPDKPGRAISTEKQHIMIAAPRLDGQNTIAGIEDTYKHTIATIATQWSGHPTPPKLAVLPAQHPIRQLLDANPTQPTDPRTTRWKIPIGIAESTVGTAILDLAEQPHLLVFGEPGSGKTTAARAIATAITQRNTPQQVIFMIVDFRGGLKGAVPDDYMMVSPRTPFYVRNPKELTQAVQDLEAGLSNPARRTQGRDIVVLVDNWHQVLTADPMAMQGLTDAIMTPESGLHLIATCLASHMTPATNGTRSATGSAWSVGAHALLLSGDKENYYTRAFSFTKRPPGQALYINNSAPRDVIQIGYEPPPEN</sequence>
<evidence type="ECO:0000259" key="5">
    <source>
        <dbReference type="PROSITE" id="PS50901"/>
    </source>
</evidence>
<dbReference type="RefSeq" id="WP_071028913.1">
    <property type="nucleotide sequence ID" value="NZ_MLQM01000150.1"/>
</dbReference>
<evidence type="ECO:0000256" key="4">
    <source>
        <dbReference type="PROSITE-ProRule" id="PRU00289"/>
    </source>
</evidence>
<keyword evidence="2 4" id="KW-0547">Nucleotide-binding</keyword>
<dbReference type="Pfam" id="PF01580">
    <property type="entry name" value="FtsK_SpoIIIE"/>
    <property type="match status" value="2"/>
</dbReference>